<feature type="compositionally biased region" description="Polar residues" evidence="1">
    <location>
        <begin position="332"/>
        <end position="345"/>
    </location>
</feature>
<feature type="compositionally biased region" description="Basic and acidic residues" evidence="1">
    <location>
        <begin position="44"/>
        <end position="56"/>
    </location>
</feature>
<dbReference type="Gene3D" id="1.10.1000.11">
    <property type="entry name" value="Arf Nucleotide-binding Site Opener,domain 2"/>
    <property type="match status" value="1"/>
</dbReference>
<protein>
    <recommendedName>
        <fullName evidence="2">SEC7 domain-containing protein</fullName>
    </recommendedName>
</protein>
<feature type="region of interest" description="Disordered" evidence="1">
    <location>
        <begin position="132"/>
        <end position="261"/>
    </location>
</feature>
<feature type="compositionally biased region" description="Low complexity" evidence="1">
    <location>
        <begin position="297"/>
        <end position="307"/>
    </location>
</feature>
<feature type="compositionally biased region" description="Basic and acidic residues" evidence="1">
    <location>
        <begin position="609"/>
        <end position="625"/>
    </location>
</feature>
<feature type="compositionally biased region" description="Polar residues" evidence="1">
    <location>
        <begin position="495"/>
        <end position="507"/>
    </location>
</feature>
<dbReference type="InterPro" id="IPR035999">
    <property type="entry name" value="Sec7_dom_sf"/>
</dbReference>
<feature type="compositionally biased region" description="Basic and acidic residues" evidence="1">
    <location>
        <begin position="1010"/>
        <end position="1026"/>
    </location>
</feature>
<feature type="compositionally biased region" description="Polar residues" evidence="1">
    <location>
        <begin position="216"/>
        <end position="228"/>
    </location>
</feature>
<dbReference type="Gene3D" id="2.30.29.30">
    <property type="entry name" value="Pleckstrin-homology domain (PH domain)/Phosphotyrosine-binding domain (PTB)"/>
    <property type="match status" value="1"/>
</dbReference>
<dbReference type="InterPro" id="IPR011993">
    <property type="entry name" value="PH-like_dom_sf"/>
</dbReference>
<dbReference type="PROSITE" id="PS50190">
    <property type="entry name" value="SEC7"/>
    <property type="match status" value="1"/>
</dbReference>
<dbReference type="InterPro" id="IPR041681">
    <property type="entry name" value="PH_9"/>
</dbReference>
<dbReference type="SUPFAM" id="SSF48425">
    <property type="entry name" value="Sec7 domain"/>
    <property type="match status" value="1"/>
</dbReference>
<feature type="compositionally biased region" description="Polar residues" evidence="1">
    <location>
        <begin position="353"/>
        <end position="374"/>
    </location>
</feature>
<dbReference type="GO" id="GO:0005085">
    <property type="term" value="F:guanyl-nucleotide exchange factor activity"/>
    <property type="evidence" value="ECO:0007669"/>
    <property type="project" value="InterPro"/>
</dbReference>
<feature type="region of interest" description="Disordered" evidence="1">
    <location>
        <begin position="1427"/>
        <end position="1472"/>
    </location>
</feature>
<dbReference type="Pfam" id="PF01369">
    <property type="entry name" value="Sec7"/>
    <property type="match status" value="1"/>
</dbReference>
<evidence type="ECO:0000256" key="1">
    <source>
        <dbReference type="SAM" id="MobiDB-lite"/>
    </source>
</evidence>
<feature type="compositionally biased region" description="Polar residues" evidence="1">
    <location>
        <begin position="172"/>
        <end position="182"/>
    </location>
</feature>
<feature type="compositionally biased region" description="Basic and acidic residues" evidence="1">
    <location>
        <begin position="389"/>
        <end position="402"/>
    </location>
</feature>
<evidence type="ECO:0000259" key="2">
    <source>
        <dbReference type="PROSITE" id="PS50190"/>
    </source>
</evidence>
<reference evidence="3 4" key="1">
    <citation type="journal article" date="2018" name="BMC Genomics">
        <title>Genomic evidence for intraspecific hybridization in a clonal and extremely halotolerant yeast.</title>
        <authorList>
            <person name="Gostincar C."/>
            <person name="Stajich J.E."/>
            <person name="Zupancic J."/>
            <person name="Zalar P."/>
            <person name="Gunde-Cimerman N."/>
        </authorList>
    </citation>
    <scope>NUCLEOTIDE SEQUENCE [LARGE SCALE GENOMIC DNA]</scope>
    <source>
        <strain evidence="3 4">EXF-171</strain>
    </source>
</reference>
<feature type="compositionally biased region" description="Polar residues" evidence="1">
    <location>
        <begin position="1115"/>
        <end position="1129"/>
    </location>
</feature>
<dbReference type="GO" id="GO:0032012">
    <property type="term" value="P:regulation of ARF protein signal transduction"/>
    <property type="evidence" value="ECO:0007669"/>
    <property type="project" value="InterPro"/>
</dbReference>
<feature type="region of interest" description="Disordered" evidence="1">
    <location>
        <begin position="649"/>
        <end position="761"/>
    </location>
</feature>
<feature type="compositionally biased region" description="Basic and acidic residues" evidence="1">
    <location>
        <begin position="66"/>
        <end position="82"/>
    </location>
</feature>
<dbReference type="VEuPathDB" id="FungiDB:BTJ68_01260"/>
<dbReference type="InterPro" id="IPR023394">
    <property type="entry name" value="Sec7_C_sf"/>
</dbReference>
<proteinExistence type="predicted"/>
<feature type="compositionally biased region" description="Polar residues" evidence="1">
    <location>
        <begin position="189"/>
        <end position="203"/>
    </location>
</feature>
<name>A0A3M7H540_HORWE</name>
<gene>
    <name evidence="3" type="ORF">D0862_03951</name>
</gene>
<dbReference type="Pfam" id="PF15410">
    <property type="entry name" value="PH_9"/>
    <property type="match status" value="1"/>
</dbReference>
<feature type="region of interest" description="Disordered" evidence="1">
    <location>
        <begin position="770"/>
        <end position="789"/>
    </location>
</feature>
<feature type="compositionally biased region" description="Polar residues" evidence="1">
    <location>
        <begin position="17"/>
        <end position="26"/>
    </location>
</feature>
<feature type="compositionally biased region" description="Low complexity" evidence="1">
    <location>
        <begin position="994"/>
        <end position="1007"/>
    </location>
</feature>
<dbReference type="SUPFAM" id="SSF50729">
    <property type="entry name" value="PH domain-like"/>
    <property type="match status" value="1"/>
</dbReference>
<feature type="domain" description="SEC7" evidence="2">
    <location>
        <begin position="808"/>
        <end position="988"/>
    </location>
</feature>
<dbReference type="Proteomes" id="UP000281468">
    <property type="component" value="Unassembled WGS sequence"/>
</dbReference>
<organism evidence="3 4">
    <name type="scientific">Hortaea werneckii</name>
    <name type="common">Black yeast</name>
    <name type="synonym">Cladosporium werneckii</name>
    <dbReference type="NCBI Taxonomy" id="91943"/>
    <lineage>
        <taxon>Eukaryota</taxon>
        <taxon>Fungi</taxon>
        <taxon>Dikarya</taxon>
        <taxon>Ascomycota</taxon>
        <taxon>Pezizomycotina</taxon>
        <taxon>Dothideomycetes</taxon>
        <taxon>Dothideomycetidae</taxon>
        <taxon>Mycosphaerellales</taxon>
        <taxon>Teratosphaeriaceae</taxon>
        <taxon>Hortaea</taxon>
    </lineage>
</organism>
<accession>A0A3M7H540</accession>
<feature type="region of interest" description="Disordered" evidence="1">
    <location>
        <begin position="296"/>
        <end position="625"/>
    </location>
</feature>
<dbReference type="PANTHER" id="PTHR10663:SF373">
    <property type="entry name" value="PH AND SEC7 DOMAIN-CONTAINING PROTEIN C11E3.11C"/>
    <property type="match status" value="1"/>
</dbReference>
<comment type="caution">
    <text evidence="3">The sequence shown here is derived from an EMBL/GenBank/DDBJ whole genome shotgun (WGS) entry which is preliminary data.</text>
</comment>
<dbReference type="InterPro" id="IPR000904">
    <property type="entry name" value="Sec7_dom"/>
</dbReference>
<feature type="region of interest" description="Disordered" evidence="1">
    <location>
        <begin position="1"/>
        <end position="96"/>
    </location>
</feature>
<feature type="compositionally biased region" description="Low complexity" evidence="1">
    <location>
        <begin position="155"/>
        <end position="171"/>
    </location>
</feature>
<dbReference type="SMART" id="SM00222">
    <property type="entry name" value="Sec7"/>
    <property type="match status" value="1"/>
</dbReference>
<feature type="region of interest" description="Disordered" evidence="1">
    <location>
        <begin position="1613"/>
        <end position="1641"/>
    </location>
</feature>
<feature type="region of interest" description="Disordered" evidence="1">
    <location>
        <begin position="1104"/>
        <end position="1134"/>
    </location>
</feature>
<feature type="compositionally biased region" description="Polar residues" evidence="1">
    <location>
        <begin position="1429"/>
        <end position="1441"/>
    </location>
</feature>
<dbReference type="EMBL" id="QWIQ01000091">
    <property type="protein sequence ID" value="RMZ08439.1"/>
    <property type="molecule type" value="Genomic_DNA"/>
</dbReference>
<feature type="region of interest" description="Disordered" evidence="1">
    <location>
        <begin position="977"/>
        <end position="1052"/>
    </location>
</feature>
<evidence type="ECO:0000313" key="3">
    <source>
        <dbReference type="EMBL" id="RMZ08439.1"/>
    </source>
</evidence>
<sequence>MDGNNNVKRTPPLPLSKRTSSRQALNKTFFDAADSPPSTPPPVPRDRRSQRGKSKEATTQGAPVPRRREQLIRDDEVAAERNRHSHGLSWSSGTRDSVVDNLLQSLGSLSGQDPSGMEDVHDEDFDREKYRMPDFPALPSLIQTESTSRPRGHTHSSSASSGYAAYGTVAAQSPSGKYSQTTKGRRSHSSSNLGYNSPITGRGQSARKMSGVGRMSSETQKYVGNSRQNSKEDGNVGSLDHGYGAVMQGSKPKSHSRRSMSMDQIDRIHAQPAVGSSVLARGRPVPSVYSRFEGNYEAAPEPGIPAGPRKKEDMKSTGPVFVNQAPPKSVRKANTQSDLRNTSRSGPDIPQHIQDQASNFVRLSSMKGNSSVSLQKDVPQAPSPAFKTVRKDAPSPHRERPGFFRRVFLNPGRMASVSHESLGYLDKAMPPSRSHSHEPATQLRQSTRENQSSSQPPPSLSKKTSSFFRRRKQSASEPAQAPPLPLNASLKSAAKPTSPSHSASSLRQVMDPYLSKDDASAATDAVAHGRTTPTAKRDHSSRPTSKGYGTEDSSDLDIFHSGYSPPPDASLGRRDPFSRRANSRSEFPKPAPEPQESPRMKIKVKRRRSGDAERTLSHDQSLEEQTFLHDASRVVSAATVEDEFTLPFEQPKVSPLSEAAPGGAHFEGQAQDAGRPVSRASTGDRIIAAGAANPDDVKPPPMRSFSDGADVTQDTHDDGWVITRPVVGDGTVRPSSKRSERLYLEPNESEEVVAQDSKENMAPSVRLVEDPQDNPVESHHPQDITPPSVPNVAQLPLPSVQIEGEELPRKSTDTATPGTAANLADVNAEYKERARRIFEGDEEDVVKSEAASWLGEKTTLSTHTLEAYMQLFEFANMNILGALRTLCGKLLLKGETQQFDRIITALSARWCACNPNHGFKAQDVVHTIFYSVILLNTDLHLADIGEKMSKNAYVKNTLPTIRRVVADAAPHAFDDSTIKASQSATRPTLPWTDSMQSIPKSPSSQQPDTPTEKTSFEELRPTDRKRGSIRPAVFRSESDGWIPDSTTSSSSMALVSQPWSGNMRAWEFEIEAILKSFYSSIKSEPLPLLGTMASDAMASDRNLSAPNVGNGLKRTGSTVSRAPSDNVSFRSKPGFRTMTSGWQNRINRSRPKLYPASTIGSSRTSLDDNSVWSTTMSSKNSFAKTLTSTSVNSLGHHMSPISAEFKHSIGFANALSQAIIREEAQSTSAIEEESMSVPAGLLEDEALTLEGAPWAKEGLVKHKHHMESPDRKAKDRNWTDCFAVISKGKLTLFAFNTSSTKAQSAGRKAQQKIAASKGSSVTATKVGGGDWMENAEQLDYFVLRQTIASTLPPPGYSKTRPHVWALSLPSGAVHLFQVGTPEIAKEFMTSANYWSARLSKEPLSGGVSNIEYGWSDQVINPAVLERTESFSSPPGSMNNPTRHMHSSSGGGNLQRRGSGNAGRPSFQSSLRGSFDTGFGSVKAKTPGDRVQIADWHPPTQSMMASQLMEVDQLTAVTEYVTNVENELAKHMELKHGIELAVSISPYCLPSRFWLTVMQYSPRHHNYAKAMSNWQRKSDYLLREIVKFRTYMDALNAAERAKDAFYARRAEQELAKGAVGSVDSGSTNQERDLTSRAPQTAG</sequence>
<dbReference type="PANTHER" id="PTHR10663">
    <property type="entry name" value="GUANYL-NUCLEOTIDE EXCHANGE FACTOR"/>
    <property type="match status" value="1"/>
</dbReference>
<evidence type="ECO:0000313" key="4">
    <source>
        <dbReference type="Proteomes" id="UP000281468"/>
    </source>
</evidence>